<name>A0A7R8UWB1_HERIL</name>
<reference evidence="2 3" key="1">
    <citation type="submission" date="2020-11" db="EMBL/GenBank/DDBJ databases">
        <authorList>
            <person name="Wallbank WR R."/>
            <person name="Pardo Diaz C."/>
            <person name="Kozak K."/>
            <person name="Martin S."/>
            <person name="Jiggins C."/>
            <person name="Moest M."/>
            <person name="Warren A I."/>
            <person name="Generalovic N T."/>
            <person name="Byers J.R.P. K."/>
            <person name="Montejo-Kovacevich G."/>
            <person name="Yen C E."/>
        </authorList>
    </citation>
    <scope>NUCLEOTIDE SEQUENCE [LARGE SCALE GENOMIC DNA]</scope>
</reference>
<feature type="region of interest" description="Disordered" evidence="1">
    <location>
        <begin position="131"/>
        <end position="151"/>
    </location>
</feature>
<evidence type="ECO:0000313" key="3">
    <source>
        <dbReference type="Proteomes" id="UP000594454"/>
    </source>
</evidence>
<dbReference type="AlphaFoldDB" id="A0A7R8UWB1"/>
<sequence>MSTAKAVTCYDPYFLTEVKTNTRIDDVLEKLNAGLDIPPNAVYRLYSSVQDVRAGESSSALPSINIPQELSHQSNDRDLIPIVPESIATIVERPALLPSQEPILVPSFVEQLLDSGPRVSPIILRPRADPGAQGVTGVVSEQPRRKRRRRNRNIAAEIENLTNQAQQGGNNVRNHIQSPIIPVQQELDPLSQVIQESTMPSAPQASTEIMNGINTYNEIENFKQKFKDWQQAMVVKHHVKFYLYYFSLILFFSHSYQNKAQLSHWGHPNPLVEIRKIMDIYEGTSNLLMEILPHENVTMDRLIPQNLNKMAAAQRFTILLELNTRGMIALDSNTNCSVVGVENLSFTPTKNPSP</sequence>
<keyword evidence="3" id="KW-1185">Reference proteome</keyword>
<organism evidence="2 3">
    <name type="scientific">Hermetia illucens</name>
    <name type="common">Black soldier fly</name>
    <dbReference type="NCBI Taxonomy" id="343691"/>
    <lineage>
        <taxon>Eukaryota</taxon>
        <taxon>Metazoa</taxon>
        <taxon>Ecdysozoa</taxon>
        <taxon>Arthropoda</taxon>
        <taxon>Hexapoda</taxon>
        <taxon>Insecta</taxon>
        <taxon>Pterygota</taxon>
        <taxon>Neoptera</taxon>
        <taxon>Endopterygota</taxon>
        <taxon>Diptera</taxon>
        <taxon>Brachycera</taxon>
        <taxon>Stratiomyomorpha</taxon>
        <taxon>Stratiomyidae</taxon>
        <taxon>Hermetiinae</taxon>
        <taxon>Hermetia</taxon>
    </lineage>
</organism>
<accession>A0A7R8UWB1</accession>
<proteinExistence type="predicted"/>
<protein>
    <submittedName>
        <fullName evidence="2">Uncharacterized protein</fullName>
    </submittedName>
</protein>
<dbReference type="InParanoid" id="A0A7R8UWB1"/>
<dbReference type="EMBL" id="LR899012">
    <property type="protein sequence ID" value="CAD7088312.1"/>
    <property type="molecule type" value="Genomic_DNA"/>
</dbReference>
<evidence type="ECO:0000313" key="2">
    <source>
        <dbReference type="EMBL" id="CAD7088312.1"/>
    </source>
</evidence>
<gene>
    <name evidence="2" type="ORF">HERILL_LOCUS10951</name>
</gene>
<dbReference type="Proteomes" id="UP000594454">
    <property type="component" value="Chromosome 4"/>
</dbReference>
<evidence type="ECO:0000256" key="1">
    <source>
        <dbReference type="SAM" id="MobiDB-lite"/>
    </source>
</evidence>